<dbReference type="SUPFAM" id="SSF46689">
    <property type="entry name" value="Homeodomain-like"/>
    <property type="match status" value="2"/>
</dbReference>
<sequence length="745" mass="86283">MTKTGYQRIYFRNFLIFICLFVIVFIPFVILLFSQFARYTMMELNETAQSKVNNIRYNTEFIFDKLKDNAYTIYNDQTIQNWYYGDPDNVLNTTAAIRTQNNFMFNEKFIARSYLINTLTRKVIDSKQGEIDYAAFNDRIILEKAKEQEYLTVFNHEVEGNEYLAMISPASPKKNENNFLVLLIDEQMIMNFLFGPDSVKGVALFILSADGKRLLGESDDQFVKQVGDAYLKNAENQFDVRAEGNRWVINEATTKSDWQIYYAVDYSELTSKVSLLKQQIIVFSCLVLALIAALFYWSSRRSLSPLSHLVDKLQIKLPKDNRTVSFSNILTHSEFSFMNKSLDMLLDNVESLHSSIRETHDLVRSEQLRQWLYQGELSLAGSEFLRSETKLLSRSCLYLAVIRIESYQLFCEQYDFLSRKLLKYAMRNIAEEILSHSGYAVECLDMGSDHILIWVGADEEESGERLQQRLFDIQAHIESVIKLSTAIAISQPGTAEEDFHQLYQHIYELTMLKFIKGDNQIFTEEQYTDLVGTVPSFENISEDIILSIRHEQGEEAILRLRQQLRVMAGVSYAECKLQLTLFVYEITKAFGRLNVIQEINGISRTLDQFHALHEAVEWMERLIGRIVEEISAPKVTGHKEEIVNEIKEFIHTNLHDPLLSLEGIADHLSLSVSYVRQLFKGITNISISDYILENKIEFVKKQLVSSDQTIAEIMDRSGFLTKSHFFSVFKKVTGLTPKQYRDMMK</sequence>
<keyword evidence="2" id="KW-0238">DNA-binding</keyword>
<evidence type="ECO:0000256" key="3">
    <source>
        <dbReference type="ARBA" id="ARBA00023163"/>
    </source>
</evidence>
<gene>
    <name evidence="6" type="ORF">GT003_05375</name>
</gene>
<accession>A0A7X4YL63</accession>
<evidence type="ECO:0000259" key="5">
    <source>
        <dbReference type="PROSITE" id="PS01124"/>
    </source>
</evidence>
<keyword evidence="4" id="KW-0812">Transmembrane</keyword>
<keyword evidence="4" id="KW-1133">Transmembrane helix</keyword>
<comment type="caution">
    <text evidence="6">The sequence shown here is derived from an EMBL/GenBank/DDBJ whole genome shotgun (WGS) entry which is preliminary data.</text>
</comment>
<dbReference type="InterPro" id="IPR009057">
    <property type="entry name" value="Homeodomain-like_sf"/>
</dbReference>
<keyword evidence="7" id="KW-1185">Reference proteome</keyword>
<reference evidence="6 7" key="1">
    <citation type="submission" date="2020-01" db="EMBL/GenBank/DDBJ databases">
        <title>Paenibacillus soybeanensis sp. nov. isolated from the nodules of soybean (Glycine max(L.) Merr).</title>
        <authorList>
            <person name="Wang H."/>
        </authorList>
    </citation>
    <scope>NUCLEOTIDE SEQUENCE [LARGE SCALE GENOMIC DNA]</scope>
    <source>
        <strain evidence="6 7">DSM 23054</strain>
    </source>
</reference>
<dbReference type="AlphaFoldDB" id="A0A7X4YL63"/>
<evidence type="ECO:0000256" key="4">
    <source>
        <dbReference type="SAM" id="Phobius"/>
    </source>
</evidence>
<keyword evidence="3" id="KW-0804">Transcription</keyword>
<dbReference type="SMART" id="SM00342">
    <property type="entry name" value="HTH_ARAC"/>
    <property type="match status" value="1"/>
</dbReference>
<dbReference type="Proteomes" id="UP000558113">
    <property type="component" value="Unassembled WGS sequence"/>
</dbReference>
<dbReference type="InterPro" id="IPR018060">
    <property type="entry name" value="HTH_AraC"/>
</dbReference>
<feature type="transmembrane region" description="Helical" evidence="4">
    <location>
        <begin position="14"/>
        <end position="33"/>
    </location>
</feature>
<evidence type="ECO:0000313" key="7">
    <source>
        <dbReference type="Proteomes" id="UP000558113"/>
    </source>
</evidence>
<organism evidence="6 7">
    <name type="scientific">Paenibacillus sacheonensis</name>
    <dbReference type="NCBI Taxonomy" id="742054"/>
    <lineage>
        <taxon>Bacteria</taxon>
        <taxon>Bacillati</taxon>
        <taxon>Bacillota</taxon>
        <taxon>Bacilli</taxon>
        <taxon>Bacillales</taxon>
        <taxon>Paenibacillaceae</taxon>
        <taxon>Paenibacillus</taxon>
    </lineage>
</organism>
<evidence type="ECO:0000256" key="1">
    <source>
        <dbReference type="ARBA" id="ARBA00023015"/>
    </source>
</evidence>
<dbReference type="RefSeq" id="WP_161695181.1">
    <property type="nucleotide sequence ID" value="NZ_JAAAMU010000002.1"/>
</dbReference>
<name>A0A7X4YL63_9BACL</name>
<dbReference type="Pfam" id="PF12833">
    <property type="entry name" value="HTH_18"/>
    <property type="match status" value="1"/>
</dbReference>
<dbReference type="PANTHER" id="PTHR43280:SF2">
    <property type="entry name" value="HTH-TYPE TRANSCRIPTIONAL REGULATOR EXSA"/>
    <property type="match status" value="1"/>
</dbReference>
<dbReference type="PROSITE" id="PS01124">
    <property type="entry name" value="HTH_ARAC_FAMILY_2"/>
    <property type="match status" value="1"/>
</dbReference>
<proteinExistence type="predicted"/>
<keyword evidence="4" id="KW-0472">Membrane</keyword>
<dbReference type="PANTHER" id="PTHR43280">
    <property type="entry name" value="ARAC-FAMILY TRANSCRIPTIONAL REGULATOR"/>
    <property type="match status" value="1"/>
</dbReference>
<keyword evidence="1" id="KW-0805">Transcription regulation</keyword>
<dbReference type="OrthoDB" id="2483982at2"/>
<protein>
    <submittedName>
        <fullName evidence="6">Helix-turn-helix domain-containing protein</fullName>
    </submittedName>
</protein>
<evidence type="ECO:0000256" key="2">
    <source>
        <dbReference type="ARBA" id="ARBA00023125"/>
    </source>
</evidence>
<dbReference type="EMBL" id="JAAAMU010000002">
    <property type="protein sequence ID" value="NBC68422.1"/>
    <property type="molecule type" value="Genomic_DNA"/>
</dbReference>
<feature type="domain" description="HTH araC/xylS-type" evidence="5">
    <location>
        <begin position="644"/>
        <end position="743"/>
    </location>
</feature>
<evidence type="ECO:0000313" key="6">
    <source>
        <dbReference type="EMBL" id="NBC68422.1"/>
    </source>
</evidence>
<feature type="transmembrane region" description="Helical" evidence="4">
    <location>
        <begin position="280"/>
        <end position="298"/>
    </location>
</feature>
<dbReference type="GO" id="GO:0003700">
    <property type="term" value="F:DNA-binding transcription factor activity"/>
    <property type="evidence" value="ECO:0007669"/>
    <property type="project" value="InterPro"/>
</dbReference>
<dbReference type="GO" id="GO:0043565">
    <property type="term" value="F:sequence-specific DNA binding"/>
    <property type="evidence" value="ECO:0007669"/>
    <property type="project" value="InterPro"/>
</dbReference>
<dbReference type="Gene3D" id="1.10.10.60">
    <property type="entry name" value="Homeodomain-like"/>
    <property type="match status" value="2"/>
</dbReference>